<dbReference type="EMBL" id="JAGWCR010000011">
    <property type="protein sequence ID" value="MBS3650910.1"/>
    <property type="molecule type" value="Genomic_DNA"/>
</dbReference>
<dbReference type="AlphaFoldDB" id="A0A942E5G9"/>
<name>A0A942E5G9_9HYPH</name>
<dbReference type="Gene3D" id="3.40.50.12710">
    <property type="match status" value="1"/>
</dbReference>
<dbReference type="InterPro" id="IPR029063">
    <property type="entry name" value="SAM-dependent_MTases_sf"/>
</dbReference>
<dbReference type="RefSeq" id="WP_188256467.1">
    <property type="nucleotide sequence ID" value="NZ_JABVCF010000011.1"/>
</dbReference>
<proteinExistence type="predicted"/>
<dbReference type="GO" id="GO:0032259">
    <property type="term" value="P:methylation"/>
    <property type="evidence" value="ECO:0007669"/>
    <property type="project" value="UniProtKB-KW"/>
</dbReference>
<accession>A0A942E5G9</accession>
<dbReference type="GO" id="GO:0035243">
    <property type="term" value="F:protein-arginine omega-N symmetric methyltransferase activity"/>
    <property type="evidence" value="ECO:0007669"/>
    <property type="project" value="TreeGrafter"/>
</dbReference>
<keyword evidence="2" id="KW-0808">Transferase</keyword>
<evidence type="ECO:0000313" key="3">
    <source>
        <dbReference type="EMBL" id="MBS3650910.1"/>
    </source>
</evidence>
<dbReference type="PANTHER" id="PTHR12049:SF7">
    <property type="entry name" value="PROTEIN ARGININE METHYLTRANSFERASE NDUFAF7, MITOCHONDRIAL"/>
    <property type="match status" value="1"/>
</dbReference>
<dbReference type="PANTHER" id="PTHR12049">
    <property type="entry name" value="PROTEIN ARGININE METHYLTRANSFERASE NDUFAF7, MITOCHONDRIAL"/>
    <property type="match status" value="1"/>
</dbReference>
<dbReference type="Pfam" id="PF02636">
    <property type="entry name" value="Methyltransf_28"/>
    <property type="match status" value="1"/>
</dbReference>
<organism evidence="3 4">
    <name type="scientific">Pseudaminobacter soli</name>
    <name type="common">ex Zhang et al. 2022</name>
    <dbReference type="NCBI Taxonomy" id="2831468"/>
    <lineage>
        <taxon>Bacteria</taxon>
        <taxon>Pseudomonadati</taxon>
        <taxon>Pseudomonadota</taxon>
        <taxon>Alphaproteobacteria</taxon>
        <taxon>Hyphomicrobiales</taxon>
        <taxon>Phyllobacteriaceae</taxon>
        <taxon>Pseudaminobacter</taxon>
    </lineage>
</organism>
<evidence type="ECO:0000256" key="2">
    <source>
        <dbReference type="ARBA" id="ARBA00022679"/>
    </source>
</evidence>
<keyword evidence="1 3" id="KW-0489">Methyltransferase</keyword>
<protein>
    <submittedName>
        <fullName evidence="3">Class I SAM-dependent methyltransferase</fullName>
    </submittedName>
</protein>
<reference evidence="3" key="1">
    <citation type="submission" date="2021-04" db="EMBL/GenBank/DDBJ databases">
        <title>Pseudaminobacter soli sp. nov., isolated from paddy soil contaminated by heavy metals.</title>
        <authorList>
            <person name="Zhang K."/>
        </authorList>
    </citation>
    <scope>NUCLEOTIDE SEQUENCE</scope>
    <source>
        <strain evidence="3">19-2017</strain>
    </source>
</reference>
<dbReference type="SUPFAM" id="SSF53335">
    <property type="entry name" value="S-adenosyl-L-methionine-dependent methyltransferases"/>
    <property type="match status" value="1"/>
</dbReference>
<comment type="caution">
    <text evidence="3">The sequence shown here is derived from an EMBL/GenBank/DDBJ whole genome shotgun (WGS) entry which is preliminary data.</text>
</comment>
<gene>
    <name evidence="3" type="ORF">KEU06_20055</name>
</gene>
<dbReference type="Proteomes" id="UP000680348">
    <property type="component" value="Unassembled WGS sequence"/>
</dbReference>
<dbReference type="InterPro" id="IPR038375">
    <property type="entry name" value="NDUFAF7_sf"/>
</dbReference>
<evidence type="ECO:0000256" key="1">
    <source>
        <dbReference type="ARBA" id="ARBA00022603"/>
    </source>
</evidence>
<evidence type="ECO:0000313" key="4">
    <source>
        <dbReference type="Proteomes" id="UP000680348"/>
    </source>
</evidence>
<keyword evidence="4" id="KW-1185">Reference proteome</keyword>
<dbReference type="InterPro" id="IPR003788">
    <property type="entry name" value="NDUFAF7"/>
</dbReference>
<sequence>MTTLKERIAALVSAIGPISVAEYFALCLSDPTHGYYTTRDPFGRAGDFTTAPEISQMFGELIGVWLATAWRAIGQPENPAIIELGPGRGTLAKDVSRTIAKLEPALRTSAEWHLVETSPKLREIQAATLQECGRFTWHDSLDEVPRRPLLVVANELFDALPLRQYVKQGGAWRDRCVALDVEGGLTFVAGAGTLDPIFLPPDGEAQPEGSVFEIAPARTALMQQIAERIARDGGAGIFFDYGHLVPGFGDTLQAVRNHHYEGVLDTPGEADLTSHVDFAALAEVARAAGLEVDQSTQGAFLLGMGLLERAGRLGSGAGQARQDEVRVAVERLAGPDQMGELFKVMAVLPRGVKVPPFWP</sequence>